<dbReference type="InterPro" id="IPR006091">
    <property type="entry name" value="Acyl-CoA_Oxase/DH_mid-dom"/>
</dbReference>
<dbReference type="GO" id="GO:0050660">
    <property type="term" value="F:flavin adenine dinucleotide binding"/>
    <property type="evidence" value="ECO:0007669"/>
    <property type="project" value="InterPro"/>
</dbReference>
<dbReference type="GO" id="GO:0006552">
    <property type="term" value="P:L-leucine catabolic process"/>
    <property type="evidence" value="ECO:0007669"/>
    <property type="project" value="TreeGrafter"/>
</dbReference>
<dbReference type="PANTHER" id="PTHR43884">
    <property type="entry name" value="ACYL-COA DEHYDROGENASE"/>
    <property type="match status" value="1"/>
</dbReference>
<keyword evidence="5" id="KW-0560">Oxidoreductase</keyword>
<dbReference type="InterPro" id="IPR009100">
    <property type="entry name" value="AcylCoA_DH/oxidase_NM_dom_sf"/>
</dbReference>
<evidence type="ECO:0000259" key="6">
    <source>
        <dbReference type="Pfam" id="PF00441"/>
    </source>
</evidence>
<dbReference type="AlphaFoldDB" id="A0A9P8N7G3"/>
<protein>
    <submittedName>
        <fullName evidence="9">Acyl-CoA dehydrogenase, middle domain-containing protein</fullName>
    </submittedName>
</protein>
<evidence type="ECO:0000256" key="2">
    <source>
        <dbReference type="ARBA" id="ARBA00009347"/>
    </source>
</evidence>
<comment type="similarity">
    <text evidence="2 5">Belongs to the acyl-CoA dehydrogenase family.</text>
</comment>
<dbReference type="RefSeq" id="XP_044725743.1">
    <property type="nucleotide sequence ID" value="XM_044859343.1"/>
</dbReference>
<dbReference type="Pfam" id="PF00441">
    <property type="entry name" value="Acyl-CoA_dh_1"/>
    <property type="match status" value="1"/>
</dbReference>
<reference evidence="9" key="1">
    <citation type="submission" date="2021-09" db="EMBL/GenBank/DDBJ databases">
        <title>A high-quality genome of the endoparasitic fungus Hirsutella rhossiliensis with a comparison of Hirsutella genomes reveals transposable elements contributing to genome size variation.</title>
        <authorList>
            <person name="Lin R."/>
            <person name="Jiao Y."/>
            <person name="Sun X."/>
            <person name="Ling J."/>
            <person name="Xie B."/>
            <person name="Cheng X."/>
        </authorList>
    </citation>
    <scope>NUCLEOTIDE SEQUENCE</scope>
    <source>
        <strain evidence="9">HR02</strain>
    </source>
</reference>
<dbReference type="InterPro" id="IPR009075">
    <property type="entry name" value="AcylCo_DH/oxidase_C"/>
</dbReference>
<dbReference type="InterPro" id="IPR013786">
    <property type="entry name" value="AcylCoA_DH/ox_N"/>
</dbReference>
<evidence type="ECO:0000259" key="7">
    <source>
        <dbReference type="Pfam" id="PF02770"/>
    </source>
</evidence>
<evidence type="ECO:0000313" key="9">
    <source>
        <dbReference type="EMBL" id="KAH0968230.1"/>
    </source>
</evidence>
<dbReference type="GeneID" id="68350001"/>
<comment type="cofactor">
    <cofactor evidence="1 5">
        <name>FAD</name>
        <dbReference type="ChEBI" id="CHEBI:57692"/>
    </cofactor>
</comment>
<feature type="domain" description="Acyl-CoA dehydrogenase/oxidase C-terminal" evidence="6">
    <location>
        <begin position="262"/>
        <end position="389"/>
    </location>
</feature>
<dbReference type="Gene3D" id="2.40.110.10">
    <property type="entry name" value="Butyryl-CoA Dehydrogenase, subunit A, domain 2"/>
    <property type="match status" value="1"/>
</dbReference>
<organism evidence="9 10">
    <name type="scientific">Hirsutella rhossiliensis</name>
    <dbReference type="NCBI Taxonomy" id="111463"/>
    <lineage>
        <taxon>Eukaryota</taxon>
        <taxon>Fungi</taxon>
        <taxon>Dikarya</taxon>
        <taxon>Ascomycota</taxon>
        <taxon>Pezizomycotina</taxon>
        <taxon>Sordariomycetes</taxon>
        <taxon>Hypocreomycetidae</taxon>
        <taxon>Hypocreales</taxon>
        <taxon>Ophiocordycipitaceae</taxon>
        <taxon>Hirsutella</taxon>
    </lineage>
</organism>
<comment type="caution">
    <text evidence="9">The sequence shown here is derived from an EMBL/GenBank/DDBJ whole genome shotgun (WGS) entry which is preliminary data.</text>
</comment>
<dbReference type="Proteomes" id="UP000824596">
    <property type="component" value="Unassembled WGS sequence"/>
</dbReference>
<evidence type="ECO:0000259" key="8">
    <source>
        <dbReference type="Pfam" id="PF02771"/>
    </source>
</evidence>
<dbReference type="GO" id="GO:0008470">
    <property type="term" value="F:3-methylbutanoyl-CoA dehydrogenase activity"/>
    <property type="evidence" value="ECO:0007669"/>
    <property type="project" value="TreeGrafter"/>
</dbReference>
<keyword evidence="3 5" id="KW-0285">Flavoprotein</keyword>
<keyword evidence="10" id="KW-1185">Reference proteome</keyword>
<dbReference type="InterPro" id="IPR046373">
    <property type="entry name" value="Acyl-CoA_Oxase/DH_mid-dom_sf"/>
</dbReference>
<dbReference type="SUPFAM" id="SSF47203">
    <property type="entry name" value="Acyl-CoA dehydrogenase C-terminal domain-like"/>
    <property type="match status" value="1"/>
</dbReference>
<gene>
    <name evidence="9" type="ORF">HRG_00872</name>
</gene>
<evidence type="ECO:0000256" key="1">
    <source>
        <dbReference type="ARBA" id="ARBA00001974"/>
    </source>
</evidence>
<feature type="domain" description="Acyl-CoA dehydrogenase/oxidase N-terminal" evidence="8">
    <location>
        <begin position="46"/>
        <end position="154"/>
    </location>
</feature>
<feature type="domain" description="Acyl-CoA oxidase/dehydrogenase middle" evidence="7">
    <location>
        <begin position="159"/>
        <end position="243"/>
    </location>
</feature>
<evidence type="ECO:0000256" key="4">
    <source>
        <dbReference type="ARBA" id="ARBA00022827"/>
    </source>
</evidence>
<dbReference type="FunFam" id="1.10.540.10:FF:000007">
    <property type="entry name" value="Isovaleryl-CoA dehydrogenase, mitochondrial"/>
    <property type="match status" value="1"/>
</dbReference>
<dbReference type="EMBL" id="JAIZPD010000001">
    <property type="protein sequence ID" value="KAH0968230.1"/>
    <property type="molecule type" value="Genomic_DNA"/>
</dbReference>
<dbReference type="InterPro" id="IPR036250">
    <property type="entry name" value="AcylCo_DH-like_C"/>
</dbReference>
<dbReference type="Gene3D" id="1.20.140.10">
    <property type="entry name" value="Butyryl-CoA Dehydrogenase, subunit A, domain 3"/>
    <property type="match status" value="1"/>
</dbReference>
<dbReference type="PANTHER" id="PTHR43884:SF18">
    <property type="entry name" value="ISOVALERYL-COENZYME A DEHYDROGENASE"/>
    <property type="match status" value="1"/>
</dbReference>
<accession>A0A9P8N7G3</accession>
<keyword evidence="4 5" id="KW-0274">FAD</keyword>
<dbReference type="Pfam" id="PF02770">
    <property type="entry name" value="Acyl-CoA_dh_M"/>
    <property type="match status" value="1"/>
</dbReference>
<dbReference type="Pfam" id="PF02771">
    <property type="entry name" value="Acyl-CoA_dh_N"/>
    <property type="match status" value="1"/>
</dbReference>
<dbReference type="SUPFAM" id="SSF56645">
    <property type="entry name" value="Acyl-CoA dehydrogenase NM domain-like"/>
    <property type="match status" value="1"/>
</dbReference>
<evidence type="ECO:0000256" key="5">
    <source>
        <dbReference type="RuleBase" id="RU362125"/>
    </source>
</evidence>
<dbReference type="Gene3D" id="1.10.540.10">
    <property type="entry name" value="Acyl-CoA dehydrogenase/oxidase, N-terminal domain"/>
    <property type="match status" value="1"/>
</dbReference>
<sequence length="389" mass="42314">MVVLGIVTFRRQTNRSRPAKFFYALWRHHSTLRSQQAEKPDDHQLDKLRNQVRDFVCREITDNNTATIEKTYTFRRQLWNKLGRSGLLGVAADKELGGLGMGYQGHCIAMEEISRASASIGLCFAAHSQFCVNHIQLNGSQKQKEKYLPRLISGTSIGALAVSEPQAADDLVNMRTRARAVDGGYLLDGSKAWVTNGRDADTIVVYAKTGPCGISGGITAFLVETDSRGFSCLRREHSTGSSTSALFSSVFVPCENVLGRVNRGLEILVKGITLGRLVLSSGPLGIMQAVLDMALPLMHTRNPFNMPTARSEFVEGLVAGIYTKLQTSRAYTHSTAKEVDTNGPSCPQDCTGAFSHSTASLAKCTLDAVELVGEIGCSGNIHSSRLLRE</sequence>
<proteinExistence type="inferred from homology"/>
<evidence type="ECO:0000313" key="10">
    <source>
        <dbReference type="Proteomes" id="UP000824596"/>
    </source>
</evidence>
<dbReference type="OrthoDB" id="9988775at2759"/>
<name>A0A9P8N7G3_9HYPO</name>
<dbReference type="InterPro" id="IPR037069">
    <property type="entry name" value="AcylCoA_DH/ox_N_sf"/>
</dbReference>
<evidence type="ECO:0000256" key="3">
    <source>
        <dbReference type="ARBA" id="ARBA00022630"/>
    </source>
</evidence>